<dbReference type="AlphaFoldDB" id="A0AB40CBR9"/>
<evidence type="ECO:0000313" key="4">
    <source>
        <dbReference type="RefSeq" id="XP_039137351.1"/>
    </source>
</evidence>
<dbReference type="PANTHER" id="PTHR33470:SF29">
    <property type="entry name" value="POLLEN OLE E 1 ALLERGEN AND EXTENSIN FAMILY PROTEIN"/>
    <property type="match status" value="1"/>
</dbReference>
<dbReference type="GeneID" id="120274871"/>
<sequence>MENKSLVMVLMAMASFVIGSHGEYGMHGWKDDKVMAVHIGGKVLCQDCTKDWNHWAYGATSLKGCKVSVTCMDERRRVVYHANDETDDQGEFELLVNKYINGKELKHEKGCTVRLVSSPHPNCNIATDFGKGKSGAKLCSPSHVYPGLIKYTIGPFYFTSPMCDDPNTTPPSPN</sequence>
<feature type="signal peptide" evidence="2">
    <location>
        <begin position="1"/>
        <end position="22"/>
    </location>
</feature>
<name>A0AB40CBR9_DIOCR</name>
<gene>
    <name evidence="4" type="primary">LOC120274871</name>
</gene>
<organism evidence="3 4">
    <name type="scientific">Dioscorea cayennensis subsp. rotundata</name>
    <name type="common">White Guinea yam</name>
    <name type="synonym">Dioscorea rotundata</name>
    <dbReference type="NCBI Taxonomy" id="55577"/>
    <lineage>
        <taxon>Eukaryota</taxon>
        <taxon>Viridiplantae</taxon>
        <taxon>Streptophyta</taxon>
        <taxon>Embryophyta</taxon>
        <taxon>Tracheophyta</taxon>
        <taxon>Spermatophyta</taxon>
        <taxon>Magnoliopsida</taxon>
        <taxon>Liliopsida</taxon>
        <taxon>Dioscoreales</taxon>
        <taxon>Dioscoreaceae</taxon>
        <taxon>Dioscorea</taxon>
    </lineage>
</organism>
<keyword evidence="3" id="KW-1185">Reference proteome</keyword>
<keyword evidence="1 2" id="KW-0732">Signal</keyword>
<proteinExistence type="predicted"/>
<reference evidence="4" key="1">
    <citation type="submission" date="2025-08" db="UniProtKB">
        <authorList>
            <consortium name="RefSeq"/>
        </authorList>
    </citation>
    <scope>IDENTIFICATION</scope>
</reference>
<evidence type="ECO:0000256" key="2">
    <source>
        <dbReference type="SAM" id="SignalP"/>
    </source>
</evidence>
<feature type="chain" id="PRO_5044234071" evidence="2">
    <location>
        <begin position="23"/>
        <end position="174"/>
    </location>
</feature>
<accession>A0AB40CBR9</accession>
<protein>
    <submittedName>
        <fullName evidence="4">Pistil-specific extensin-like protein</fullName>
    </submittedName>
</protein>
<dbReference type="GO" id="GO:0071944">
    <property type="term" value="C:cell periphery"/>
    <property type="evidence" value="ECO:0007669"/>
    <property type="project" value="TreeGrafter"/>
</dbReference>
<dbReference type="RefSeq" id="XP_039137351.1">
    <property type="nucleotide sequence ID" value="XM_039281417.1"/>
</dbReference>
<dbReference type="Proteomes" id="UP001515500">
    <property type="component" value="Chromosome 2"/>
</dbReference>
<evidence type="ECO:0000256" key="1">
    <source>
        <dbReference type="ARBA" id="ARBA00022729"/>
    </source>
</evidence>
<dbReference type="PANTHER" id="PTHR33470">
    <property type="entry name" value="OS01G0164075 PROTEIN"/>
    <property type="match status" value="1"/>
</dbReference>
<evidence type="ECO:0000313" key="3">
    <source>
        <dbReference type="Proteomes" id="UP001515500"/>
    </source>
</evidence>
<dbReference type="Pfam" id="PF01190">
    <property type="entry name" value="Pollen_Ole_e_1"/>
    <property type="match status" value="1"/>
</dbReference>